<evidence type="ECO:0000313" key="1">
    <source>
        <dbReference type="EMBL" id="NIK58424.1"/>
    </source>
</evidence>
<accession>A0A7X5VCG2</accession>
<proteinExistence type="predicted"/>
<evidence type="ECO:0000313" key="2">
    <source>
        <dbReference type="Proteomes" id="UP000555407"/>
    </source>
</evidence>
<comment type="caution">
    <text evidence="1">The sequence shown here is derived from an EMBL/GenBank/DDBJ whole genome shotgun (WGS) entry which is preliminary data.</text>
</comment>
<reference evidence="1 2" key="1">
    <citation type="submission" date="2020-03" db="EMBL/GenBank/DDBJ databases">
        <title>Sequencing the genomes of 1000 actinobacteria strains.</title>
        <authorList>
            <person name="Klenk H.-P."/>
        </authorList>
    </citation>
    <scope>NUCLEOTIDE SEQUENCE [LARGE SCALE GENOMIC DNA]</scope>
    <source>
        <strain evidence="1 2">DSM 45490</strain>
    </source>
</reference>
<dbReference type="AlphaFoldDB" id="A0A7X5VCG2"/>
<dbReference type="RefSeq" id="WP_167209210.1">
    <property type="nucleotide sequence ID" value="NZ_JAASRO010000001.1"/>
</dbReference>
<protein>
    <submittedName>
        <fullName evidence="1">Uncharacterized protein</fullName>
    </submittedName>
</protein>
<name>A0A7X5VCG2_9ACTN</name>
<dbReference type="EMBL" id="JAASRO010000001">
    <property type="protein sequence ID" value="NIK58424.1"/>
    <property type="molecule type" value="Genomic_DNA"/>
</dbReference>
<gene>
    <name evidence="1" type="ORF">BJY22_004141</name>
</gene>
<sequence length="178" mass="19292">MGLREQSGYMSVATLLTGVLLLVIGGTGRLPEEIGLQRISFDPSSSASSYHETMVALAQRELPALAAVAEEQQRLVIRGYWLDELGVPIVIIGAPEGVDELGQDALEAAVRRAASAGGMVLLTNAEDIEQVRSVLRAHHGSRAVAVRWRSRRDNGALWYAAHKLTKVLSSHRKRPAPH</sequence>
<keyword evidence="2" id="KW-1185">Reference proteome</keyword>
<dbReference type="Proteomes" id="UP000555407">
    <property type="component" value="Unassembled WGS sequence"/>
</dbReference>
<organism evidence="1 2">
    <name type="scientific">Kribbella shirazensis</name>
    <dbReference type="NCBI Taxonomy" id="1105143"/>
    <lineage>
        <taxon>Bacteria</taxon>
        <taxon>Bacillati</taxon>
        <taxon>Actinomycetota</taxon>
        <taxon>Actinomycetes</taxon>
        <taxon>Propionibacteriales</taxon>
        <taxon>Kribbellaceae</taxon>
        <taxon>Kribbella</taxon>
    </lineage>
</organism>